<gene>
    <name evidence="2" type="primary">273</name>
    <name evidence="1" type="synonym">16</name>
    <name evidence="1" type="ORF">SEA_STARBOW_16</name>
    <name evidence="2" type="ORF">SEA_STARBOW_273</name>
</gene>
<dbReference type="Proteomes" id="UP000259040">
    <property type="component" value="Segment"/>
</dbReference>
<organism evidence="2 3">
    <name type="scientific">Streptomyces phage Starbow</name>
    <dbReference type="NCBI Taxonomy" id="2283266"/>
    <lineage>
        <taxon>Viruses</taxon>
        <taxon>Duplodnaviria</taxon>
        <taxon>Heunggongvirae</taxon>
        <taxon>Uroviricota</taxon>
        <taxon>Caudoviricetes</taxon>
        <taxon>Stanwilliamsviridae</taxon>
        <taxon>Boydwoodruffvirinae</taxon>
        <taxon>Karimacvirus</taxon>
        <taxon>Karimacvirus karimac</taxon>
        <taxon>Streptomyces virus Karimac</taxon>
    </lineage>
</organism>
<proteinExistence type="predicted"/>
<dbReference type="EMBL" id="MH576964">
    <property type="protein sequence ID" value="AXH66736.1"/>
    <property type="molecule type" value="Genomic_DNA"/>
</dbReference>
<name>A0A345M8B5_9CAUD</name>
<accession>A0A345M8B5</accession>
<dbReference type="InterPro" id="IPR055870">
    <property type="entry name" value="DUF7447"/>
</dbReference>
<dbReference type="Pfam" id="PF24239">
    <property type="entry name" value="DUF7447"/>
    <property type="match status" value="1"/>
</dbReference>
<sequence>MFSTMHQIVAASRETNSTAPHWFNRSSMRFFNTELQPNIFPIGQRGAIFVTSDYNNDPEDLAYTLRYASRNEEGAFTVTTLDGFGDYESLEDAEDAASAYQRFYREVMNIRD</sequence>
<reference evidence="2 3" key="1">
    <citation type="submission" date="2018-07" db="EMBL/GenBank/DDBJ databases">
        <authorList>
            <person name="Boyd E.M."/>
            <person name="Barkley D.B."/>
            <person name="Naeem H."/>
            <person name="Vanhorne R."/>
            <person name="Nayek S."/>
            <person name="Layton S.R."/>
            <person name="Hughes L.E."/>
            <person name="Garlena R.A."/>
            <person name="Russell D.A."/>
            <person name="Pope W.H."/>
            <person name="Jacobs-Sera D."/>
            <person name="Hatfull G.F."/>
        </authorList>
    </citation>
    <scope>NUCLEOTIDE SEQUENCE [LARGE SCALE GENOMIC DNA]</scope>
</reference>
<evidence type="ECO:0000313" key="1">
    <source>
        <dbReference type="EMBL" id="AXH66527.1"/>
    </source>
</evidence>
<dbReference type="EMBL" id="MH576964">
    <property type="protein sequence ID" value="AXH66527.1"/>
    <property type="molecule type" value="Genomic_DNA"/>
</dbReference>
<protein>
    <submittedName>
        <fullName evidence="2">Uncharacterized protein</fullName>
    </submittedName>
</protein>
<evidence type="ECO:0000313" key="2">
    <source>
        <dbReference type="EMBL" id="AXH66736.1"/>
    </source>
</evidence>
<evidence type="ECO:0000313" key="3">
    <source>
        <dbReference type="Proteomes" id="UP000259040"/>
    </source>
</evidence>